<evidence type="ECO:0000256" key="6">
    <source>
        <dbReference type="ARBA" id="ARBA00023170"/>
    </source>
</evidence>
<evidence type="ECO:0000259" key="10">
    <source>
        <dbReference type="PROSITE" id="PS50262"/>
    </source>
</evidence>
<keyword evidence="4 8" id="KW-0297">G-protein coupled receptor</keyword>
<comment type="similarity">
    <text evidence="8">Belongs to the G-protein coupled receptor 1 family.</text>
</comment>
<feature type="domain" description="G-protein coupled receptors family 1 profile" evidence="10">
    <location>
        <begin position="7"/>
        <end position="267"/>
    </location>
</feature>
<dbReference type="AlphaFoldDB" id="A0AAU9W6E0"/>
<evidence type="ECO:0000256" key="2">
    <source>
        <dbReference type="ARBA" id="ARBA00022692"/>
    </source>
</evidence>
<keyword evidence="2 8" id="KW-0812">Transmembrane</keyword>
<dbReference type="PRINTS" id="PR00237">
    <property type="entry name" value="GPCRRHODOPSN"/>
</dbReference>
<protein>
    <recommendedName>
        <fullName evidence="10">G-protein coupled receptors family 1 profile domain-containing protein</fullName>
    </recommendedName>
</protein>
<dbReference type="PROSITE" id="PS50262">
    <property type="entry name" value="G_PROTEIN_RECEP_F1_2"/>
    <property type="match status" value="1"/>
</dbReference>
<dbReference type="FunFam" id="1.20.1070.10:FF:000291">
    <property type="entry name" value="Predicted protein"/>
    <property type="match status" value="1"/>
</dbReference>
<dbReference type="PROSITE" id="PS00237">
    <property type="entry name" value="G_PROTEIN_RECEP_F1_1"/>
    <property type="match status" value="1"/>
</dbReference>
<dbReference type="Gene3D" id="1.20.1070.10">
    <property type="entry name" value="Rhodopsin 7-helix transmembrane proteins"/>
    <property type="match status" value="1"/>
</dbReference>
<feature type="transmembrane region" description="Helical" evidence="9">
    <location>
        <begin position="211"/>
        <end position="235"/>
    </location>
</feature>
<keyword evidence="12" id="KW-1185">Reference proteome</keyword>
<evidence type="ECO:0000256" key="9">
    <source>
        <dbReference type="SAM" id="Phobius"/>
    </source>
</evidence>
<feature type="transmembrane region" description="Helical" evidence="9">
    <location>
        <begin position="113"/>
        <end position="132"/>
    </location>
</feature>
<feature type="transmembrane region" description="Helical" evidence="9">
    <location>
        <begin position="28"/>
        <end position="51"/>
    </location>
</feature>
<organism evidence="11 12">
    <name type="scientific">Pocillopora meandrina</name>
    <dbReference type="NCBI Taxonomy" id="46732"/>
    <lineage>
        <taxon>Eukaryota</taxon>
        <taxon>Metazoa</taxon>
        <taxon>Cnidaria</taxon>
        <taxon>Anthozoa</taxon>
        <taxon>Hexacorallia</taxon>
        <taxon>Scleractinia</taxon>
        <taxon>Astrocoeniina</taxon>
        <taxon>Pocilloporidae</taxon>
        <taxon>Pocillopora</taxon>
    </lineage>
</organism>
<comment type="caution">
    <text evidence="11">The sequence shown here is derived from an EMBL/GenBank/DDBJ whole genome shotgun (WGS) entry which is preliminary data.</text>
</comment>
<dbReference type="PANTHER" id="PTHR45695:SF9">
    <property type="entry name" value="LEUCOKININ RECEPTOR"/>
    <property type="match status" value="1"/>
</dbReference>
<keyword evidence="5 9" id="KW-0472">Membrane</keyword>
<evidence type="ECO:0000256" key="8">
    <source>
        <dbReference type="RuleBase" id="RU000688"/>
    </source>
</evidence>
<feature type="transmembrane region" description="Helical" evidence="9">
    <location>
        <begin position="160"/>
        <end position="181"/>
    </location>
</feature>
<dbReference type="GO" id="GO:0004930">
    <property type="term" value="F:G protein-coupled receptor activity"/>
    <property type="evidence" value="ECO:0007669"/>
    <property type="project" value="UniProtKB-KW"/>
</dbReference>
<comment type="subcellular location">
    <subcellularLocation>
        <location evidence="1">Membrane</location>
        <topology evidence="1">Multi-pass membrane protein</topology>
    </subcellularLocation>
</comment>
<keyword evidence="3 9" id="KW-1133">Transmembrane helix</keyword>
<evidence type="ECO:0000256" key="3">
    <source>
        <dbReference type="ARBA" id="ARBA00022989"/>
    </source>
</evidence>
<gene>
    <name evidence="11" type="ORF">PMEA_00033480</name>
</gene>
<evidence type="ECO:0000256" key="5">
    <source>
        <dbReference type="ARBA" id="ARBA00023136"/>
    </source>
</evidence>
<name>A0AAU9W6E0_9CNID</name>
<keyword evidence="6 8" id="KW-0675">Receptor</keyword>
<reference evidence="11 12" key="1">
    <citation type="submission" date="2022-05" db="EMBL/GenBank/DDBJ databases">
        <authorList>
            <consortium name="Genoscope - CEA"/>
            <person name="William W."/>
        </authorList>
    </citation>
    <scope>NUCLEOTIDE SEQUENCE [LARGE SCALE GENOMIC DNA]</scope>
</reference>
<dbReference type="SUPFAM" id="SSF81321">
    <property type="entry name" value="Family A G protein-coupled receptor-like"/>
    <property type="match status" value="1"/>
</dbReference>
<proteinExistence type="inferred from homology"/>
<dbReference type="EMBL" id="CALNXJ010000008">
    <property type="protein sequence ID" value="CAH3045288.1"/>
    <property type="molecule type" value="Genomic_DNA"/>
</dbReference>
<dbReference type="GO" id="GO:0005886">
    <property type="term" value="C:plasma membrane"/>
    <property type="evidence" value="ECO:0007669"/>
    <property type="project" value="TreeGrafter"/>
</dbReference>
<dbReference type="Proteomes" id="UP001159428">
    <property type="component" value="Unassembled WGS sequence"/>
</dbReference>
<dbReference type="PANTHER" id="PTHR45695">
    <property type="entry name" value="LEUCOKININ RECEPTOR-RELATED"/>
    <property type="match status" value="1"/>
</dbReference>
<evidence type="ECO:0000313" key="12">
    <source>
        <dbReference type="Proteomes" id="UP001159428"/>
    </source>
</evidence>
<feature type="transmembrane region" description="Helical" evidence="9">
    <location>
        <begin position="71"/>
        <end position="92"/>
    </location>
</feature>
<keyword evidence="7 8" id="KW-0807">Transducer</keyword>
<dbReference type="CDD" id="cd00637">
    <property type="entry name" value="7tm_classA_rhodopsin-like"/>
    <property type="match status" value="1"/>
</dbReference>
<evidence type="ECO:0000313" key="11">
    <source>
        <dbReference type="EMBL" id="CAH3045288.1"/>
    </source>
</evidence>
<sequence length="315" mass="35953">MVVAFAGNTLLIYFVWKKPEVRSMTSSMFVNMAVADLLITLIVMPFSVIHLHNGGKWLIVHDLAGEITCRGFYFVAMVTAVSSILCLAFMAYDRYTAILHPFRPLQCIRKAKYAAPIIWILSMLLMSIILVISDFDPLQDFCGFNFDILGKESTTVLGGIFVYLFVVQYFLPLSVTSILYAKTAHKLWFRQVPGNYLSQNQRQQEIAKRKVVRMLVIVVAVFAVCWLPMQFFQLYQVIKETQPLPPFAMYLCYWLGHGNSAINPWLYISLSSRLRLAFIRMVKKKFSRPAGRVRLKKTAATTNLLTHGTHVESSV</sequence>
<feature type="transmembrane region" description="Helical" evidence="9">
    <location>
        <begin position="247"/>
        <end position="270"/>
    </location>
</feature>
<dbReference type="Pfam" id="PF00001">
    <property type="entry name" value="7tm_1"/>
    <property type="match status" value="1"/>
</dbReference>
<evidence type="ECO:0000256" key="7">
    <source>
        <dbReference type="ARBA" id="ARBA00023224"/>
    </source>
</evidence>
<evidence type="ECO:0000256" key="4">
    <source>
        <dbReference type="ARBA" id="ARBA00023040"/>
    </source>
</evidence>
<evidence type="ECO:0000256" key="1">
    <source>
        <dbReference type="ARBA" id="ARBA00004141"/>
    </source>
</evidence>
<dbReference type="InterPro" id="IPR000276">
    <property type="entry name" value="GPCR_Rhodpsn"/>
</dbReference>
<accession>A0AAU9W6E0</accession>
<dbReference type="InterPro" id="IPR017452">
    <property type="entry name" value="GPCR_Rhodpsn_7TM"/>
</dbReference>